<keyword evidence="1" id="KW-0418">Kinase</keyword>
<keyword evidence="5" id="KW-1185">Reference proteome</keyword>
<dbReference type="InterPro" id="IPR047718">
    <property type="entry name" value="RsbA-like_anti_sig"/>
</dbReference>
<dbReference type="AlphaFoldDB" id="A0A543FXF6"/>
<dbReference type="InterPro" id="IPR036890">
    <property type="entry name" value="HATPase_C_sf"/>
</dbReference>
<keyword evidence="1" id="KW-0808">Transferase</keyword>
<evidence type="ECO:0000259" key="2">
    <source>
        <dbReference type="Pfam" id="PF13581"/>
    </source>
</evidence>
<dbReference type="GO" id="GO:0004674">
    <property type="term" value="F:protein serine/threonine kinase activity"/>
    <property type="evidence" value="ECO:0007669"/>
    <property type="project" value="UniProtKB-KW"/>
</dbReference>
<dbReference type="Gene3D" id="3.30.565.10">
    <property type="entry name" value="Histidine kinase-like ATPase, C-terminal domain"/>
    <property type="match status" value="1"/>
</dbReference>
<dbReference type="Proteomes" id="UP000319818">
    <property type="component" value="Unassembled WGS sequence"/>
</dbReference>
<dbReference type="Pfam" id="PF14417">
    <property type="entry name" value="MEDS"/>
    <property type="match status" value="1"/>
</dbReference>
<feature type="domain" description="MEDS" evidence="3">
    <location>
        <begin position="17"/>
        <end position="160"/>
    </location>
</feature>
<dbReference type="CDD" id="cd16936">
    <property type="entry name" value="HATPase_RsbW-like"/>
    <property type="match status" value="1"/>
</dbReference>
<accession>A0A543FXF6</accession>
<dbReference type="PANTHER" id="PTHR35526:SF3">
    <property type="entry name" value="ANTI-SIGMA-F FACTOR RSBW"/>
    <property type="match status" value="1"/>
</dbReference>
<sequence length="326" mass="35472">MTIHRGSETAAGGPPCHAVALYESADDLRRRVLPFLRSGLAGRDTTLAIVSPEAASQLRDALGSDHDEVRWHVPGVDYDSLGPMFSGLRTFMAEQAEAGNAVRLLAENPTATHDGRMAAYLRFEAASNDVMGVYGFPWACLYDTRRYPAAVVEQVGQVHPYLLEPDGSTVRSDAYLPPDTFLGAHPGPLSPTPPNPPLDIWLTAAEQLAKTRHTASETAAWLGLPRNDDYDFELATAEVLTNAVRHGERPCRVRVWATLTHVILRVDDQGPGDDIATKGFRPPDPSRGHLGGMGIWMIRQLADVVHVETGSAGTAVEIQFPRGRDR</sequence>
<evidence type="ECO:0000313" key="4">
    <source>
        <dbReference type="EMBL" id="TQM38454.1"/>
    </source>
</evidence>
<dbReference type="PANTHER" id="PTHR35526">
    <property type="entry name" value="ANTI-SIGMA-F FACTOR RSBW-RELATED"/>
    <property type="match status" value="1"/>
</dbReference>
<dbReference type="Pfam" id="PF13581">
    <property type="entry name" value="HATPase_c_2"/>
    <property type="match status" value="1"/>
</dbReference>
<dbReference type="EMBL" id="VFPH01000002">
    <property type="protein sequence ID" value="TQM38454.1"/>
    <property type="molecule type" value="Genomic_DNA"/>
</dbReference>
<reference evidence="4 5" key="1">
    <citation type="submission" date="2019-06" db="EMBL/GenBank/DDBJ databases">
        <title>Sequencing the genomes of 1000 actinobacteria strains.</title>
        <authorList>
            <person name="Klenk H.-P."/>
        </authorList>
    </citation>
    <scope>NUCLEOTIDE SEQUENCE [LARGE SCALE GENOMIC DNA]</scope>
    <source>
        <strain evidence="4 5">DSM 45511</strain>
    </source>
</reference>
<protein>
    <submittedName>
        <fullName evidence="4">Anti-sigma regulatory factor (Ser/Thr protein kinase)</fullName>
    </submittedName>
</protein>
<proteinExistence type="predicted"/>
<dbReference type="InterPro" id="IPR025847">
    <property type="entry name" value="MEDS_domain"/>
</dbReference>
<dbReference type="NCBIfam" id="NF041045">
    <property type="entry name" value="RsbA_anti_sig"/>
    <property type="match status" value="1"/>
</dbReference>
<dbReference type="RefSeq" id="WP_142105126.1">
    <property type="nucleotide sequence ID" value="NZ_VFPH01000002.1"/>
</dbReference>
<feature type="domain" description="Histidine kinase/HSP90-like ATPase" evidence="2">
    <location>
        <begin position="205"/>
        <end position="319"/>
    </location>
</feature>
<evidence type="ECO:0000256" key="1">
    <source>
        <dbReference type="ARBA" id="ARBA00022527"/>
    </source>
</evidence>
<comment type="caution">
    <text evidence="4">The sequence shown here is derived from an EMBL/GenBank/DDBJ whole genome shotgun (WGS) entry which is preliminary data.</text>
</comment>
<dbReference type="SUPFAM" id="SSF55874">
    <property type="entry name" value="ATPase domain of HSP90 chaperone/DNA topoisomerase II/histidine kinase"/>
    <property type="match status" value="1"/>
</dbReference>
<dbReference type="OrthoDB" id="4088450at2"/>
<name>A0A543FXF6_9PSEU</name>
<organism evidence="4 5">
    <name type="scientific">Pseudonocardia cypriaca</name>
    <dbReference type="NCBI Taxonomy" id="882449"/>
    <lineage>
        <taxon>Bacteria</taxon>
        <taxon>Bacillati</taxon>
        <taxon>Actinomycetota</taxon>
        <taxon>Actinomycetes</taxon>
        <taxon>Pseudonocardiales</taxon>
        <taxon>Pseudonocardiaceae</taxon>
        <taxon>Pseudonocardia</taxon>
    </lineage>
</organism>
<evidence type="ECO:0000313" key="5">
    <source>
        <dbReference type="Proteomes" id="UP000319818"/>
    </source>
</evidence>
<gene>
    <name evidence="4" type="ORF">FB388_5691</name>
</gene>
<keyword evidence="1" id="KW-0723">Serine/threonine-protein kinase</keyword>
<evidence type="ECO:0000259" key="3">
    <source>
        <dbReference type="Pfam" id="PF14417"/>
    </source>
</evidence>
<dbReference type="InterPro" id="IPR003594">
    <property type="entry name" value="HATPase_dom"/>
</dbReference>
<dbReference type="InterPro" id="IPR050267">
    <property type="entry name" value="Anti-sigma-factor_SerPK"/>
</dbReference>